<accession>A0A650CVS0</accession>
<dbReference type="Gene3D" id="3.40.1010.10">
    <property type="entry name" value="Cobalt-precorrin-4 Transmethylase, Domain 1"/>
    <property type="match status" value="1"/>
</dbReference>
<dbReference type="GO" id="GO:0009236">
    <property type="term" value="P:cobalamin biosynthetic process"/>
    <property type="evidence" value="ECO:0007669"/>
    <property type="project" value="UniProtKB-KW"/>
</dbReference>
<dbReference type="SUPFAM" id="SSF53790">
    <property type="entry name" value="Tetrapyrrole methylase"/>
    <property type="match status" value="1"/>
</dbReference>
<sequence>MLCMRKIYAVGISPSPDLISCKAVELIEKAPVVLIYDTDFPFELEEIIKNKRVIKLKPGFKDPNVIEENIRTLKSIDADWGVFLEIGDPSIRNPLFYHILGGSEDFEIEVIPSISSVTAVFSRLGIHVRHFCMLGSEEEDLLNNLIDKCDLFVIVNIHKEHAGIFKRLKEHGYDVTFIENCCNEKEKITHEYTGSTYWIIAIAKKDLPERTL</sequence>
<evidence type="ECO:0000313" key="6">
    <source>
        <dbReference type="Proteomes" id="UP000426328"/>
    </source>
</evidence>
<dbReference type="GO" id="GO:0008168">
    <property type="term" value="F:methyltransferase activity"/>
    <property type="evidence" value="ECO:0007669"/>
    <property type="project" value="InterPro"/>
</dbReference>
<evidence type="ECO:0000313" key="5">
    <source>
        <dbReference type="EMBL" id="QGR21940.1"/>
    </source>
</evidence>
<dbReference type="PANTHER" id="PTHR43467:SF2">
    <property type="entry name" value="COBALT-PRECORRIN-2 C(20)-METHYLTRANSFERASE"/>
    <property type="match status" value="1"/>
</dbReference>
<protein>
    <recommendedName>
        <fullName evidence="3">Tetrapyrrole methylase domain-containing protein</fullName>
    </recommendedName>
</protein>
<dbReference type="EMBL" id="CP045482">
    <property type="protein sequence ID" value="QGR21940.1"/>
    <property type="molecule type" value="Genomic_DNA"/>
</dbReference>
<dbReference type="EMBL" id="WHYS01000005">
    <property type="protein sequence ID" value="MQL56535.1"/>
    <property type="molecule type" value="Genomic_DNA"/>
</dbReference>
<proteinExistence type="predicted"/>
<dbReference type="KEGG" id="aamb:D1866_07930"/>
<dbReference type="AlphaFoldDB" id="A0A650CVS0"/>
<dbReference type="InterPro" id="IPR014777">
    <property type="entry name" value="4pyrrole_Mease_sub1"/>
</dbReference>
<keyword evidence="2" id="KW-0169">Cobalamin biosynthesis</keyword>
<dbReference type="Proteomes" id="UP000426328">
    <property type="component" value="Chromosome"/>
</dbReference>
<feature type="domain" description="Tetrapyrrole methylase" evidence="3">
    <location>
        <begin position="6"/>
        <end position="190"/>
    </location>
</feature>
<dbReference type="InterPro" id="IPR035996">
    <property type="entry name" value="4pyrrol_Methylase_sf"/>
</dbReference>
<comment type="pathway">
    <text evidence="1">Cofactor biosynthesis; adenosylcobalamin biosynthesis.</text>
</comment>
<dbReference type="PANTHER" id="PTHR43467">
    <property type="entry name" value="COBALT-PRECORRIN-2 C(20)-METHYLTRANSFERASE"/>
    <property type="match status" value="1"/>
</dbReference>
<evidence type="ECO:0000256" key="1">
    <source>
        <dbReference type="ARBA" id="ARBA00004953"/>
    </source>
</evidence>
<dbReference type="InterPro" id="IPR000878">
    <property type="entry name" value="4pyrrol_Mease"/>
</dbReference>
<evidence type="ECO:0000256" key="2">
    <source>
        <dbReference type="ARBA" id="ARBA00022573"/>
    </source>
</evidence>
<reference evidence="4 7" key="1">
    <citation type="submission" date="2019-10" db="EMBL/GenBank/DDBJ databases">
        <title>Comparative genomics of sulfur disproportionating microorganisms.</title>
        <authorList>
            <person name="Ward L.M."/>
            <person name="Bertran E."/>
            <person name="Johnston D."/>
        </authorList>
    </citation>
    <scope>NUCLEOTIDE SEQUENCE [LARGE SCALE GENOMIC DNA]</scope>
    <source>
        <strain evidence="4 7">DSM 3772</strain>
    </source>
</reference>
<dbReference type="Pfam" id="PF00590">
    <property type="entry name" value="TP_methylase"/>
    <property type="match status" value="1"/>
</dbReference>
<evidence type="ECO:0000313" key="7">
    <source>
        <dbReference type="Proteomes" id="UP000474054"/>
    </source>
</evidence>
<gene>
    <name evidence="5" type="ORF">D1866_07930</name>
    <name evidence="4" type="ORF">GFB69_12755</name>
</gene>
<evidence type="ECO:0000259" key="3">
    <source>
        <dbReference type="Pfam" id="PF00590"/>
    </source>
</evidence>
<evidence type="ECO:0000313" key="4">
    <source>
        <dbReference type="EMBL" id="MQL56535.1"/>
    </source>
</evidence>
<reference evidence="5 6" key="2">
    <citation type="submission" date="2019-10" db="EMBL/GenBank/DDBJ databases">
        <title>Genome Sequences from Six Type Strain Members of the Archaeal Family Sulfolobaceae: Acidianus ambivalens, Acidianus infernus, Metallosphaera prunae, Stygiolobus azoricus, Sulfolobus metallicus, and Sulfurisphaera ohwakuensis.</title>
        <authorList>
            <person name="Counts J.A."/>
            <person name="Kelly R.M."/>
        </authorList>
    </citation>
    <scope>NUCLEOTIDE SEQUENCE [LARGE SCALE GENOMIC DNA]</scope>
    <source>
        <strain evidence="5 6">LEI 10</strain>
    </source>
</reference>
<keyword evidence="6" id="KW-1185">Reference proteome</keyword>
<name>A0A650CVS0_ACIAM</name>
<dbReference type="Proteomes" id="UP000474054">
    <property type="component" value="Unassembled WGS sequence"/>
</dbReference>
<organism evidence="5 6">
    <name type="scientific">Acidianus ambivalens</name>
    <name type="common">Desulfurolobus ambivalens</name>
    <dbReference type="NCBI Taxonomy" id="2283"/>
    <lineage>
        <taxon>Archaea</taxon>
        <taxon>Thermoproteota</taxon>
        <taxon>Thermoprotei</taxon>
        <taxon>Sulfolobales</taxon>
        <taxon>Sulfolobaceae</taxon>
        <taxon>Acidianus</taxon>
    </lineage>
</organism>